<dbReference type="EMBL" id="CP001999">
    <property type="protein sequence ID" value="ADG94718.1"/>
    <property type="molecule type" value="Genomic_DNA"/>
</dbReference>
<sequence length="62" mass="7476">MNIEQKFLLKAKEDRNLVCFTYENKSFKDVKILKFEEGIFHTDCGIFQFEKIKKIVVLKNKF</sequence>
<dbReference type="STRING" id="572480.Arnit_3071"/>
<dbReference type="AlphaFoldDB" id="D5V7U8"/>
<evidence type="ECO:0000313" key="2">
    <source>
        <dbReference type="Proteomes" id="UP000000939"/>
    </source>
</evidence>
<gene>
    <name evidence="1" type="ordered locus">Arnit_3071</name>
</gene>
<reference evidence="1 2" key="1">
    <citation type="journal article" date="2010" name="Stand. Genomic Sci.">
        <title>Complete genome sequence of Arcobacter nitrofigilis type strain (CI).</title>
        <authorList>
            <person name="Pati A."/>
            <person name="Gronow S."/>
            <person name="Lapidus A."/>
            <person name="Copeland A."/>
            <person name="Glavina Del Rio T."/>
            <person name="Nolan M."/>
            <person name="Lucas S."/>
            <person name="Tice H."/>
            <person name="Cheng J.F."/>
            <person name="Han C."/>
            <person name="Chertkov O."/>
            <person name="Bruce D."/>
            <person name="Tapia R."/>
            <person name="Goodwin L."/>
            <person name="Pitluck S."/>
            <person name="Liolios K."/>
            <person name="Ivanova N."/>
            <person name="Mavromatis K."/>
            <person name="Chen A."/>
            <person name="Palaniappan K."/>
            <person name="Land M."/>
            <person name="Hauser L."/>
            <person name="Chang Y.J."/>
            <person name="Jeffries C.D."/>
            <person name="Detter J.C."/>
            <person name="Rohde M."/>
            <person name="Goker M."/>
            <person name="Bristow J."/>
            <person name="Eisen J.A."/>
            <person name="Markowitz V."/>
            <person name="Hugenholtz P."/>
            <person name="Klenk H.P."/>
            <person name="Kyrpides N.C."/>
        </authorList>
    </citation>
    <scope>NUCLEOTIDE SEQUENCE [LARGE SCALE GENOMIC DNA]</scope>
    <source>
        <strain evidence="2">ATCC 33309 / DSM 7299 / CCUG 15893 / LMG 7604 / NCTC 12251 / CI</strain>
    </source>
</reference>
<accession>D5V7U8</accession>
<keyword evidence="2" id="KW-1185">Reference proteome</keyword>
<organism evidence="1 2">
    <name type="scientific">Arcobacter nitrofigilis (strain ATCC 33309 / DSM 7299 / CCUG 15893 / LMG 7604 / NCTC 12251 / CI)</name>
    <name type="common">Campylobacter nitrofigilis</name>
    <dbReference type="NCBI Taxonomy" id="572480"/>
    <lineage>
        <taxon>Bacteria</taxon>
        <taxon>Pseudomonadati</taxon>
        <taxon>Campylobacterota</taxon>
        <taxon>Epsilonproteobacteria</taxon>
        <taxon>Campylobacterales</taxon>
        <taxon>Arcobacteraceae</taxon>
        <taxon>Arcobacter</taxon>
    </lineage>
</organism>
<dbReference type="RefSeq" id="WP_013136862.1">
    <property type="nucleotide sequence ID" value="NC_014166.1"/>
</dbReference>
<proteinExistence type="predicted"/>
<protein>
    <submittedName>
        <fullName evidence="1">Uncharacterized protein</fullName>
    </submittedName>
</protein>
<dbReference type="OrthoDB" id="5344679at2"/>
<dbReference type="KEGG" id="ant:Arnit_3071"/>
<dbReference type="Proteomes" id="UP000000939">
    <property type="component" value="Chromosome"/>
</dbReference>
<name>D5V7U8_ARCNC</name>
<evidence type="ECO:0000313" key="1">
    <source>
        <dbReference type="EMBL" id="ADG94718.1"/>
    </source>
</evidence>
<dbReference type="HOGENOM" id="CLU_2894106_0_0_7"/>